<evidence type="ECO:0000313" key="12">
    <source>
        <dbReference type="Proteomes" id="UP000245263"/>
    </source>
</evidence>
<dbReference type="SMART" id="SM00316">
    <property type="entry name" value="S1"/>
    <property type="match status" value="2"/>
</dbReference>
<evidence type="ECO:0000256" key="5">
    <source>
        <dbReference type="ARBA" id="ARBA00022722"/>
    </source>
</evidence>
<keyword evidence="7" id="KW-0269">Exonuclease</keyword>
<dbReference type="Gene3D" id="2.40.50.140">
    <property type="entry name" value="Nucleic acid-binding proteins"/>
    <property type="match status" value="2"/>
</dbReference>
<dbReference type="RefSeq" id="WP_109021714.1">
    <property type="nucleotide sequence ID" value="NZ_AP025028.1"/>
</dbReference>
<dbReference type="InterPro" id="IPR050180">
    <property type="entry name" value="RNR_Ribonuclease"/>
</dbReference>
<keyword evidence="12" id="KW-1185">Reference proteome</keyword>
<reference evidence="11 12" key="1">
    <citation type="submission" date="2021-08" db="EMBL/GenBank/DDBJ databases">
        <title>Complete genome sequence of Leptospira kobayashii strain E30.</title>
        <authorList>
            <person name="Nakao R."/>
            <person name="Nakamura S."/>
            <person name="Masuzawa T."/>
            <person name="Koizumi N."/>
        </authorList>
    </citation>
    <scope>NUCLEOTIDE SEQUENCE [LARGE SCALE GENOMIC DNA]</scope>
    <source>
        <strain evidence="11 12">E30</strain>
    </source>
</reference>
<dbReference type="Pfam" id="PF00773">
    <property type="entry name" value="RNB"/>
    <property type="match status" value="1"/>
</dbReference>
<evidence type="ECO:0000256" key="2">
    <source>
        <dbReference type="ARBA" id="ARBA00004496"/>
    </source>
</evidence>
<proteinExistence type="predicted"/>
<gene>
    <name evidence="11" type="primary">vacB</name>
    <name evidence="11" type="ORF">LPTSP3_g00200</name>
</gene>
<dbReference type="EC" id="3.1.13.1" evidence="3"/>
<dbReference type="PROSITE" id="PS50126">
    <property type="entry name" value="S1"/>
    <property type="match status" value="1"/>
</dbReference>
<accession>A0ABN6K813</accession>
<evidence type="ECO:0000256" key="4">
    <source>
        <dbReference type="ARBA" id="ARBA00022490"/>
    </source>
</evidence>
<feature type="region of interest" description="Disordered" evidence="9">
    <location>
        <begin position="35"/>
        <end position="56"/>
    </location>
</feature>
<dbReference type="SMART" id="SM00955">
    <property type="entry name" value="RNB"/>
    <property type="match status" value="1"/>
</dbReference>
<comment type="subcellular location">
    <subcellularLocation>
        <location evidence="2">Cytoplasm</location>
    </subcellularLocation>
</comment>
<dbReference type="InterPro" id="IPR003029">
    <property type="entry name" value="S1_domain"/>
</dbReference>
<keyword evidence="6" id="KW-0378">Hydrolase</keyword>
<dbReference type="PANTHER" id="PTHR23355:SF9">
    <property type="entry name" value="DIS3-LIKE EXONUCLEASE 2"/>
    <property type="match status" value="1"/>
</dbReference>
<keyword evidence="5" id="KW-0540">Nuclease</keyword>
<dbReference type="NCBIfam" id="TIGR00358">
    <property type="entry name" value="3_prime_RNase"/>
    <property type="match status" value="1"/>
</dbReference>
<organism evidence="11 12">
    <name type="scientific">Leptospira kobayashii</name>
    <dbReference type="NCBI Taxonomy" id="1917830"/>
    <lineage>
        <taxon>Bacteria</taxon>
        <taxon>Pseudomonadati</taxon>
        <taxon>Spirochaetota</taxon>
        <taxon>Spirochaetia</taxon>
        <taxon>Leptospirales</taxon>
        <taxon>Leptospiraceae</taxon>
        <taxon>Leptospira</taxon>
    </lineage>
</organism>
<sequence length="723" mass="83602">MDTYKIQKKIIDYLEAKAGKEVTKQELKNKFLDLTEKPKKAPTKKKPARKERKQNSNKELMIAMDNLLLSLENENLLVMDGKRILIANPFRFYGRISVSRRGDGFLSLPSKNEVFIPGSMINTAITGDKVEVLPLGIGRKDRFEGEVTAIVKRGRTLYRLRVTEKNNRFVFGKFLDMLGDEKEGVIHSKTLLKDILDKIQIDDILIVKLKEGVTPEDNLYDVSFLRFESDTKEDPDFQRILMKYNFDVQHPDNIKLDLPEEVEASNVSDWNSRTDLRDLYAVTIDGITAKDFDDAISFQEEGNKIRFWVHIADVSHYVKVGTPLDDEAYQRATSVYLANKVVPMLPPVLSENLCSLVANKNRLAFTVEMEASKEGEIYNAKFYKSVIKVNQRYTYEMAEDEIKSKNPESWIYKISKFTDNMRKKRIQNGRVDLNIKETTIQWDKDQKPVGIEVRERLNSHMLIEELMLSANTKVDEFLRKKNAPTLHRIHETMDEEKLEMLNQFLQLNGFHIQIKDTSYPEITAAVNAIGNNSVAKIFNYLLLRSFMQAYYGGETLGHWGLGFQDYCHFTSPIRRYPDLVVHRVLHAIILGTKLPYDKPSIAMIGKHCSDEERRAADAERDIIKIKSFRYLESTGKKEFKGFIVGIRPAQVFVELEDSSLEGVLDKQQFTDEFEIMVKNDFSFYSKKHTKIFFIGDPVTVSLDRIDYEEIKVFLTLKDFKKAT</sequence>
<keyword evidence="4" id="KW-0963">Cytoplasm</keyword>
<dbReference type="InterPro" id="IPR004476">
    <property type="entry name" value="RNase_II/RNase_R"/>
</dbReference>
<dbReference type="EMBL" id="AP025028">
    <property type="protein sequence ID" value="BDA77090.1"/>
    <property type="molecule type" value="Genomic_DNA"/>
</dbReference>
<evidence type="ECO:0000256" key="7">
    <source>
        <dbReference type="ARBA" id="ARBA00022839"/>
    </source>
</evidence>
<feature type="domain" description="S1 motif" evidence="10">
    <location>
        <begin position="636"/>
        <end position="717"/>
    </location>
</feature>
<feature type="compositionally biased region" description="Basic residues" evidence="9">
    <location>
        <begin position="40"/>
        <end position="52"/>
    </location>
</feature>
<dbReference type="InterPro" id="IPR012340">
    <property type="entry name" value="NA-bd_OB-fold"/>
</dbReference>
<dbReference type="InterPro" id="IPR001900">
    <property type="entry name" value="RNase_II/R"/>
</dbReference>
<dbReference type="PANTHER" id="PTHR23355">
    <property type="entry name" value="RIBONUCLEASE"/>
    <property type="match status" value="1"/>
</dbReference>
<comment type="catalytic activity">
    <reaction evidence="1">
        <text>Exonucleolytic cleavage in the 3'- to 5'-direction to yield nucleoside 5'-phosphates.</text>
        <dbReference type="EC" id="3.1.13.1"/>
    </reaction>
</comment>
<dbReference type="Pfam" id="PF08206">
    <property type="entry name" value="OB_RNB"/>
    <property type="match status" value="1"/>
</dbReference>
<name>A0ABN6K813_9LEPT</name>
<evidence type="ECO:0000313" key="11">
    <source>
        <dbReference type="EMBL" id="BDA77090.1"/>
    </source>
</evidence>
<dbReference type="InterPro" id="IPR013223">
    <property type="entry name" value="RNase_B_OB_dom"/>
</dbReference>
<dbReference type="Proteomes" id="UP000245263">
    <property type="component" value="Chromosome 1"/>
</dbReference>
<keyword evidence="8" id="KW-0694">RNA-binding</keyword>
<dbReference type="SUPFAM" id="SSF50249">
    <property type="entry name" value="Nucleic acid-binding proteins"/>
    <property type="match status" value="3"/>
</dbReference>
<protein>
    <recommendedName>
        <fullName evidence="3">exoribonuclease II</fullName>
        <ecNumber evidence="3">3.1.13.1</ecNumber>
    </recommendedName>
</protein>
<evidence type="ECO:0000256" key="9">
    <source>
        <dbReference type="SAM" id="MobiDB-lite"/>
    </source>
</evidence>
<evidence type="ECO:0000256" key="8">
    <source>
        <dbReference type="ARBA" id="ARBA00022884"/>
    </source>
</evidence>
<evidence type="ECO:0000256" key="6">
    <source>
        <dbReference type="ARBA" id="ARBA00022801"/>
    </source>
</evidence>
<evidence type="ECO:0000256" key="1">
    <source>
        <dbReference type="ARBA" id="ARBA00001849"/>
    </source>
</evidence>
<evidence type="ECO:0000259" key="10">
    <source>
        <dbReference type="PROSITE" id="PS50126"/>
    </source>
</evidence>
<evidence type="ECO:0000256" key="3">
    <source>
        <dbReference type="ARBA" id="ARBA00012163"/>
    </source>
</evidence>